<dbReference type="InterPro" id="IPR028359">
    <property type="entry name" value="UDP_ManNAc/GlcNAc_DH"/>
</dbReference>
<dbReference type="PANTHER" id="PTHR43491">
    <property type="entry name" value="UDP-N-ACETYL-D-MANNOSAMINE DEHYDROGENASE"/>
    <property type="match status" value="1"/>
</dbReference>
<reference evidence="6" key="1">
    <citation type="submission" date="2017-09" db="EMBL/GenBank/DDBJ databases">
        <title>Depth-based differentiation of microbial function through sediment-hosted aquifers and enrichment of novel symbionts in the deep terrestrial subsurface.</title>
        <authorList>
            <person name="Probst A.J."/>
            <person name="Ladd B."/>
            <person name="Jarett J.K."/>
            <person name="Geller-Mcgrath D.E."/>
            <person name="Sieber C.M.K."/>
            <person name="Emerson J.B."/>
            <person name="Anantharaman K."/>
            <person name="Thomas B.C."/>
            <person name="Malmstrom R."/>
            <person name="Stieglmeier M."/>
            <person name="Klingl A."/>
            <person name="Woyke T."/>
            <person name="Ryan C.M."/>
            <person name="Banfield J.F."/>
        </authorList>
    </citation>
    <scope>NUCLEOTIDE SEQUENCE [LARGE SCALE GENOMIC DNA]</scope>
</reference>
<comment type="similarity">
    <text evidence="3">Belongs to the UDP-glucose/GDP-mannose dehydrogenase family.</text>
</comment>
<dbReference type="PIRSF" id="PIRSF000124">
    <property type="entry name" value="UDPglc_GDPman_dh"/>
    <property type="match status" value="1"/>
</dbReference>
<feature type="domain" description="UDP-glucose/GDP-mannose dehydrogenase C-terminal" evidence="4">
    <location>
        <begin position="309"/>
        <end position="396"/>
    </location>
</feature>
<dbReference type="Pfam" id="PF03720">
    <property type="entry name" value="UDPG_MGDP_dh_C"/>
    <property type="match status" value="1"/>
</dbReference>
<dbReference type="EMBL" id="PFAT01000021">
    <property type="protein sequence ID" value="PIR92517.1"/>
    <property type="molecule type" value="Genomic_DNA"/>
</dbReference>
<comment type="caution">
    <text evidence="5">The sequence shown here is derived from an EMBL/GenBank/DDBJ whole genome shotgun (WGS) entry which is preliminary data.</text>
</comment>
<dbReference type="SMART" id="SM00984">
    <property type="entry name" value="UDPG_MGDP_dh_C"/>
    <property type="match status" value="1"/>
</dbReference>
<evidence type="ECO:0000313" key="5">
    <source>
        <dbReference type="EMBL" id="PIR92517.1"/>
    </source>
</evidence>
<dbReference type="Proteomes" id="UP000228510">
    <property type="component" value="Unassembled WGS sequence"/>
</dbReference>
<proteinExistence type="inferred from homology"/>
<dbReference type="InterPro" id="IPR014027">
    <property type="entry name" value="UDP-Glc/GDP-Man_DH_C"/>
</dbReference>
<gene>
    <name evidence="5" type="ORF">COU01_01525</name>
</gene>
<dbReference type="Gene3D" id="3.40.50.720">
    <property type="entry name" value="NAD(P)-binding Rossmann-like Domain"/>
    <property type="match status" value="2"/>
</dbReference>
<dbReference type="InterPro" id="IPR036220">
    <property type="entry name" value="UDP-Glc/GDP-Man_DH_C_sf"/>
</dbReference>
<dbReference type="InterPro" id="IPR017476">
    <property type="entry name" value="UDP-Glc/GDP-Man"/>
</dbReference>
<dbReference type="Pfam" id="PF03721">
    <property type="entry name" value="UDPG_MGDP_dh_N"/>
    <property type="match status" value="1"/>
</dbReference>
<protein>
    <submittedName>
        <fullName evidence="5">Nucleotide sugar dehydrogenase</fullName>
    </submittedName>
</protein>
<keyword evidence="1" id="KW-0560">Oxidoreductase</keyword>
<dbReference type="SUPFAM" id="SSF52413">
    <property type="entry name" value="UDP-glucose/GDP-mannose dehydrogenase C-terminal domain"/>
    <property type="match status" value="1"/>
</dbReference>
<dbReference type="GO" id="GO:0000271">
    <property type="term" value="P:polysaccharide biosynthetic process"/>
    <property type="evidence" value="ECO:0007669"/>
    <property type="project" value="InterPro"/>
</dbReference>
<keyword evidence="2" id="KW-0520">NAD</keyword>
<sequence>MLEDSTICIIGGAGHIGLPLGVSFANQNIPVTLLDINEQNLSKIKNGIFPFKEDNGEQELQNALQKNTLTTSMNPDVISQSDIVIMIIGTPIDEYLNPDFKGILKTIDKYFDYFKDGQTLILRSTIFPGTSEKVQNYFTKKGKLIKVAFCPERIVQGKAFVEFRNTPQIVSAFNEETLIIVKNLFQKITERKVIVTKPMEAELAKLFCNAWRYVSFAVANQFFMIAHEHDVDYQKVFKSMTDDYPRMQDLPSPGFAAGPCLHKDTMQLSAFAHNNFFLGHSAMLINEGLPNFLIKKLKQKHDLKNKKIGILGMAFKANNDDKRDSLAYKLKKIAQIECEEVLCHDVYIADPRFHKLETLLQHSDIIILAAPHAEYKAVDPKQYPNKVFIDIWGFWK</sequence>
<evidence type="ECO:0000256" key="2">
    <source>
        <dbReference type="ARBA" id="ARBA00023027"/>
    </source>
</evidence>
<dbReference type="Pfam" id="PF00984">
    <property type="entry name" value="UDPG_MGDP_dh"/>
    <property type="match status" value="1"/>
</dbReference>
<dbReference type="SUPFAM" id="SSF51735">
    <property type="entry name" value="NAD(P)-binding Rossmann-fold domains"/>
    <property type="match status" value="1"/>
</dbReference>
<dbReference type="InterPro" id="IPR001732">
    <property type="entry name" value="UDP-Glc/GDP-Man_DH_N"/>
</dbReference>
<dbReference type="NCBIfam" id="TIGR03026">
    <property type="entry name" value="NDP-sugDHase"/>
    <property type="match status" value="1"/>
</dbReference>
<evidence type="ECO:0000256" key="3">
    <source>
        <dbReference type="PIRNR" id="PIRNR000124"/>
    </source>
</evidence>
<organism evidence="5 6">
    <name type="scientific">Candidatus Falkowbacteria bacterium CG10_big_fil_rev_8_21_14_0_10_44_15</name>
    <dbReference type="NCBI Taxonomy" id="1974569"/>
    <lineage>
        <taxon>Bacteria</taxon>
        <taxon>Candidatus Falkowiibacteriota</taxon>
    </lineage>
</organism>
<dbReference type="SUPFAM" id="SSF48179">
    <property type="entry name" value="6-phosphogluconate dehydrogenase C-terminal domain-like"/>
    <property type="match status" value="1"/>
</dbReference>
<dbReference type="GO" id="GO:0016628">
    <property type="term" value="F:oxidoreductase activity, acting on the CH-CH group of donors, NAD or NADP as acceptor"/>
    <property type="evidence" value="ECO:0007669"/>
    <property type="project" value="InterPro"/>
</dbReference>
<dbReference type="GO" id="GO:0016616">
    <property type="term" value="F:oxidoreductase activity, acting on the CH-OH group of donors, NAD or NADP as acceptor"/>
    <property type="evidence" value="ECO:0007669"/>
    <property type="project" value="InterPro"/>
</dbReference>
<evidence type="ECO:0000256" key="1">
    <source>
        <dbReference type="ARBA" id="ARBA00023002"/>
    </source>
</evidence>
<accession>A0A2H0V0C3</accession>
<dbReference type="PIRSF" id="PIRSF500136">
    <property type="entry name" value="UDP_ManNAc_DH"/>
    <property type="match status" value="1"/>
</dbReference>
<evidence type="ECO:0000259" key="4">
    <source>
        <dbReference type="SMART" id="SM00984"/>
    </source>
</evidence>
<dbReference type="PANTHER" id="PTHR43491:SF1">
    <property type="entry name" value="UDP-N-ACETYL-D-MANNOSAMINE DEHYDROGENASE"/>
    <property type="match status" value="1"/>
</dbReference>
<name>A0A2H0V0C3_9BACT</name>
<dbReference type="AlphaFoldDB" id="A0A2H0V0C3"/>
<dbReference type="InterPro" id="IPR036291">
    <property type="entry name" value="NAD(P)-bd_dom_sf"/>
</dbReference>
<dbReference type="InterPro" id="IPR014026">
    <property type="entry name" value="UDP-Glc/GDP-Man_DH_dimer"/>
</dbReference>
<dbReference type="GO" id="GO:0051287">
    <property type="term" value="F:NAD binding"/>
    <property type="evidence" value="ECO:0007669"/>
    <property type="project" value="InterPro"/>
</dbReference>
<dbReference type="InterPro" id="IPR008927">
    <property type="entry name" value="6-PGluconate_DH-like_C_sf"/>
</dbReference>
<evidence type="ECO:0000313" key="6">
    <source>
        <dbReference type="Proteomes" id="UP000228510"/>
    </source>
</evidence>